<dbReference type="PANTHER" id="PTHR40275">
    <property type="entry name" value="SSL7038 PROTEIN"/>
    <property type="match status" value="1"/>
</dbReference>
<dbReference type="SUPFAM" id="SSF47413">
    <property type="entry name" value="lambda repressor-like DNA-binding domains"/>
    <property type="match status" value="1"/>
</dbReference>
<dbReference type="InterPro" id="IPR010982">
    <property type="entry name" value="Lambda_DNA-bd_dom_sf"/>
</dbReference>
<dbReference type="OrthoDB" id="9798416at2"/>
<name>A0A7U7J5V2_9GAMM</name>
<protein>
    <recommendedName>
        <fullName evidence="3">Addiction module antidote protein</fullName>
    </recommendedName>
</protein>
<proteinExistence type="predicted"/>
<dbReference type="RefSeq" id="WP_034436103.1">
    <property type="nucleotide sequence ID" value="NZ_CBTK010000296.1"/>
</dbReference>
<dbReference type="Proteomes" id="UP000019184">
    <property type="component" value="Unassembled WGS sequence"/>
</dbReference>
<dbReference type="InterPro" id="IPR014057">
    <property type="entry name" value="HI1420"/>
</dbReference>
<evidence type="ECO:0000313" key="1">
    <source>
        <dbReference type="EMBL" id="CDH47272.1"/>
    </source>
</evidence>
<dbReference type="Pfam" id="PF21716">
    <property type="entry name" value="dnstrm_HI1420"/>
    <property type="match status" value="1"/>
</dbReference>
<evidence type="ECO:0008006" key="3">
    <source>
        <dbReference type="Google" id="ProtNLM"/>
    </source>
</evidence>
<dbReference type="NCBIfam" id="TIGR02684">
    <property type="entry name" value="dnstrm_HI1420"/>
    <property type="match status" value="1"/>
</dbReference>
<dbReference type="PANTHER" id="PTHR40275:SF1">
    <property type="entry name" value="SSL7038 PROTEIN"/>
    <property type="match status" value="1"/>
</dbReference>
<keyword evidence="2" id="KW-1185">Reference proteome</keyword>
<dbReference type="EMBL" id="CBTK010000296">
    <property type="protein sequence ID" value="CDH47272.1"/>
    <property type="molecule type" value="Genomic_DNA"/>
</dbReference>
<dbReference type="AlphaFoldDB" id="A0A7U7J5V2"/>
<gene>
    <name evidence="1" type="ORF">BN874_780002</name>
</gene>
<accession>A0A7U7J5V2</accession>
<evidence type="ECO:0000313" key="2">
    <source>
        <dbReference type="Proteomes" id="UP000019184"/>
    </source>
</evidence>
<comment type="caution">
    <text evidence="1">The sequence shown here is derived from an EMBL/GenBank/DDBJ whole genome shotgun (WGS) entry which is preliminary data.</text>
</comment>
<reference evidence="1 2" key="1">
    <citation type="journal article" date="2014" name="ISME J.">
        <title>Candidatus Competibacter-lineage genomes retrieved from metagenomes reveal functional metabolic diversity.</title>
        <authorList>
            <person name="McIlroy S.J."/>
            <person name="Albertsen M."/>
            <person name="Andresen E.K."/>
            <person name="Saunders A.M."/>
            <person name="Kristiansen R."/>
            <person name="Stokholm-Bjerregaard M."/>
            <person name="Nielsen K.L."/>
            <person name="Nielsen P.H."/>
        </authorList>
    </citation>
    <scope>NUCLEOTIDE SEQUENCE [LARGE SCALE GENOMIC DNA]</scope>
    <source>
        <strain evidence="1 2">Run_B_J11</strain>
    </source>
</reference>
<organism evidence="1 2">
    <name type="scientific">Candidatus Contendobacter odensis Run_B_J11</name>
    <dbReference type="NCBI Taxonomy" id="1400861"/>
    <lineage>
        <taxon>Bacteria</taxon>
        <taxon>Pseudomonadati</taxon>
        <taxon>Pseudomonadota</taxon>
        <taxon>Gammaproteobacteria</taxon>
        <taxon>Candidatus Competibacteraceae</taxon>
        <taxon>Candidatus Contendibacter</taxon>
    </lineage>
</organism>
<dbReference type="GO" id="GO:0003677">
    <property type="term" value="F:DNA binding"/>
    <property type="evidence" value="ECO:0007669"/>
    <property type="project" value="InterPro"/>
</dbReference>
<sequence>MTEKIKISDLSEFDITEYLEDDQAIVEYLAIVLEENDPAEFVRALGDVARAKGMTEIAKASGLSRESLYKALQPTSKVRFETVMRVCGAMGLRLTTQTA</sequence>